<organism evidence="2 3">
    <name type="scientific">Klugiella xanthotipulae</name>
    <dbReference type="NCBI Taxonomy" id="244735"/>
    <lineage>
        <taxon>Bacteria</taxon>
        <taxon>Bacillati</taxon>
        <taxon>Actinomycetota</taxon>
        <taxon>Actinomycetes</taxon>
        <taxon>Micrococcales</taxon>
        <taxon>Microbacteriaceae</taxon>
        <taxon>Klugiella</taxon>
    </lineage>
</organism>
<dbReference type="RefSeq" id="WP_141917150.1">
    <property type="nucleotide sequence ID" value="NZ_BAAAYS010000021.1"/>
</dbReference>
<name>A0A543HY03_9MICO</name>
<dbReference type="Gene3D" id="1.10.287.1080">
    <property type="entry name" value="MazG-like"/>
    <property type="match status" value="1"/>
</dbReference>
<sequence length="225" mass="24002">MTETPDAVSTLVGVVARLRAECPWHAELTHEALVPYLIEECYELVEVIERGTDDARHRTDVREELGDVLYQVVLHSTMAAEGPGGATDARAETARGELDAVAAGLAEKLVRRHPHVFGHAGPTTVEQLNSTWEQVKDEQGAEVRSRAILAGVPFSLPALALADKVLERASRRGRPVRVSAVAHPETEAEFGAALLALVAAAKGSGVNADRALRAAIRGVADDLAE</sequence>
<dbReference type="SUPFAM" id="SSF101386">
    <property type="entry name" value="all-alpha NTP pyrophosphatases"/>
    <property type="match status" value="1"/>
</dbReference>
<dbReference type="GO" id="GO:0046047">
    <property type="term" value="P:TTP catabolic process"/>
    <property type="evidence" value="ECO:0007669"/>
    <property type="project" value="TreeGrafter"/>
</dbReference>
<evidence type="ECO:0000313" key="3">
    <source>
        <dbReference type="Proteomes" id="UP000318331"/>
    </source>
</evidence>
<protein>
    <submittedName>
        <fullName evidence="2">XTP/dITP diphosphohydrolase</fullName>
    </submittedName>
</protein>
<dbReference type="PANTHER" id="PTHR30522:SF0">
    <property type="entry name" value="NUCLEOSIDE TRIPHOSPHATE PYROPHOSPHOHYDROLASE"/>
    <property type="match status" value="1"/>
</dbReference>
<dbReference type="OrthoDB" id="9808939at2"/>
<accession>A0A543HY03</accession>
<dbReference type="GO" id="GO:0046076">
    <property type="term" value="P:dTTP catabolic process"/>
    <property type="evidence" value="ECO:0007669"/>
    <property type="project" value="TreeGrafter"/>
</dbReference>
<dbReference type="GO" id="GO:0046052">
    <property type="term" value="P:UTP catabolic process"/>
    <property type="evidence" value="ECO:0007669"/>
    <property type="project" value="TreeGrafter"/>
</dbReference>
<reference evidence="2 3" key="1">
    <citation type="submission" date="2019-06" db="EMBL/GenBank/DDBJ databases">
        <title>Sequencing the genomes of 1000 actinobacteria strains.</title>
        <authorList>
            <person name="Klenk H.-P."/>
        </authorList>
    </citation>
    <scope>NUCLEOTIDE SEQUENCE [LARGE SCALE GENOMIC DNA]</scope>
    <source>
        <strain evidence="2 3">DSM 18031</strain>
    </source>
</reference>
<feature type="domain" description="NTP pyrophosphohydrolase MazG-like" evidence="1">
    <location>
        <begin position="29"/>
        <end position="117"/>
    </location>
</feature>
<evidence type="ECO:0000259" key="1">
    <source>
        <dbReference type="Pfam" id="PF03819"/>
    </source>
</evidence>
<dbReference type="EMBL" id="VFPN01000002">
    <property type="protein sequence ID" value="TQM63189.1"/>
    <property type="molecule type" value="Genomic_DNA"/>
</dbReference>
<dbReference type="InterPro" id="IPR004518">
    <property type="entry name" value="MazG-like_dom"/>
</dbReference>
<dbReference type="CDD" id="cd11528">
    <property type="entry name" value="NTP-PPase_MazG_Nterm"/>
    <property type="match status" value="1"/>
</dbReference>
<dbReference type="Proteomes" id="UP000318331">
    <property type="component" value="Unassembled WGS sequence"/>
</dbReference>
<gene>
    <name evidence="2" type="ORF">FB466_1444</name>
</gene>
<dbReference type="PANTHER" id="PTHR30522">
    <property type="entry name" value="NUCLEOSIDE TRIPHOSPHATE PYROPHOSPHOHYDROLASE"/>
    <property type="match status" value="1"/>
</dbReference>
<dbReference type="GO" id="GO:0046061">
    <property type="term" value="P:dATP catabolic process"/>
    <property type="evidence" value="ECO:0007669"/>
    <property type="project" value="TreeGrafter"/>
</dbReference>
<comment type="caution">
    <text evidence="2">The sequence shown here is derived from an EMBL/GenBank/DDBJ whole genome shotgun (WGS) entry which is preliminary data.</text>
</comment>
<dbReference type="InterPro" id="IPR048015">
    <property type="entry name" value="NTP-PPase_MazG-like_N"/>
</dbReference>
<keyword evidence="3" id="KW-1185">Reference proteome</keyword>
<dbReference type="InterPro" id="IPR011551">
    <property type="entry name" value="NTP_PyrPHydrolase_MazG"/>
</dbReference>
<keyword evidence="2" id="KW-0378">Hydrolase</keyword>
<dbReference type="Pfam" id="PF03819">
    <property type="entry name" value="MazG"/>
    <property type="match status" value="1"/>
</dbReference>
<dbReference type="GO" id="GO:0046081">
    <property type="term" value="P:dUTP catabolic process"/>
    <property type="evidence" value="ECO:0007669"/>
    <property type="project" value="TreeGrafter"/>
</dbReference>
<dbReference type="AlphaFoldDB" id="A0A543HY03"/>
<dbReference type="GO" id="GO:0047429">
    <property type="term" value="F:nucleoside triphosphate diphosphatase activity"/>
    <property type="evidence" value="ECO:0007669"/>
    <property type="project" value="TreeGrafter"/>
</dbReference>
<dbReference type="GO" id="GO:0006203">
    <property type="term" value="P:dGTP catabolic process"/>
    <property type="evidence" value="ECO:0007669"/>
    <property type="project" value="TreeGrafter"/>
</dbReference>
<proteinExistence type="predicted"/>
<evidence type="ECO:0000313" key="2">
    <source>
        <dbReference type="EMBL" id="TQM63189.1"/>
    </source>
</evidence>